<dbReference type="PANTHER" id="PTHR46513">
    <property type="entry name" value="VITELLOGENIN RECEPTOR-LIKE PROTEIN-RELATED-RELATED"/>
    <property type="match status" value="1"/>
</dbReference>
<dbReference type="Proteomes" id="UP000614601">
    <property type="component" value="Unassembled WGS sequence"/>
</dbReference>
<evidence type="ECO:0000256" key="11">
    <source>
        <dbReference type="SAM" id="Phobius"/>
    </source>
</evidence>
<keyword evidence="11" id="KW-0812">Transmembrane</keyword>
<proteinExistence type="predicted"/>
<dbReference type="GO" id="GO:0060070">
    <property type="term" value="P:canonical Wnt signaling pathway"/>
    <property type="evidence" value="ECO:0007669"/>
    <property type="project" value="TreeGrafter"/>
</dbReference>
<dbReference type="SUPFAM" id="SSF57424">
    <property type="entry name" value="LDL receptor-like module"/>
    <property type="match status" value="3"/>
</dbReference>
<feature type="compositionally biased region" description="Basic residues" evidence="10">
    <location>
        <begin position="1739"/>
        <end position="1754"/>
    </location>
</feature>
<dbReference type="Pfam" id="PF00057">
    <property type="entry name" value="Ldl_recept_a"/>
    <property type="match status" value="1"/>
</dbReference>
<keyword evidence="7" id="KW-0675">Receptor</keyword>
<feature type="chain" id="PRO_5036408507" description="EGF-like domain-containing protein" evidence="12">
    <location>
        <begin position="21"/>
        <end position="1774"/>
    </location>
</feature>
<evidence type="ECO:0000256" key="4">
    <source>
        <dbReference type="ARBA" id="ARBA00022737"/>
    </source>
</evidence>
<dbReference type="InterPro" id="IPR000033">
    <property type="entry name" value="LDLR_classB_rpt"/>
</dbReference>
<dbReference type="SMART" id="SM00135">
    <property type="entry name" value="LY"/>
    <property type="match status" value="8"/>
</dbReference>
<dbReference type="SUPFAM" id="SSF63825">
    <property type="entry name" value="YWTD domain"/>
    <property type="match status" value="4"/>
</dbReference>
<keyword evidence="15" id="KW-1185">Reference proteome</keyword>
<dbReference type="SUPFAM" id="SSF57196">
    <property type="entry name" value="EGF/Laminin"/>
    <property type="match status" value="2"/>
</dbReference>
<dbReference type="OrthoDB" id="72419at2759"/>
<dbReference type="Gene3D" id="4.10.400.10">
    <property type="entry name" value="Low-density Lipoprotein Receptor"/>
    <property type="match status" value="3"/>
</dbReference>
<feature type="disulfide bond" evidence="9">
    <location>
        <begin position="1448"/>
        <end position="1463"/>
    </location>
</feature>
<keyword evidence="6 9" id="KW-1015">Disulfide bond</keyword>
<dbReference type="EMBL" id="CAJFCW020000005">
    <property type="protein sequence ID" value="CAG9120379.1"/>
    <property type="molecule type" value="Genomic_DNA"/>
</dbReference>
<evidence type="ECO:0000256" key="6">
    <source>
        <dbReference type="ARBA" id="ARBA00023157"/>
    </source>
</evidence>
<keyword evidence="2" id="KW-0245">EGF-like domain</keyword>
<keyword evidence="12" id="KW-0732">Signal</keyword>
<feature type="signal peptide" evidence="12">
    <location>
        <begin position="1"/>
        <end position="20"/>
    </location>
</feature>
<organism evidence="14 15">
    <name type="scientific">Bursaphelenchus okinawaensis</name>
    <dbReference type="NCBI Taxonomy" id="465554"/>
    <lineage>
        <taxon>Eukaryota</taxon>
        <taxon>Metazoa</taxon>
        <taxon>Ecdysozoa</taxon>
        <taxon>Nematoda</taxon>
        <taxon>Chromadorea</taxon>
        <taxon>Rhabditida</taxon>
        <taxon>Tylenchina</taxon>
        <taxon>Tylenchomorpha</taxon>
        <taxon>Aphelenchoidea</taxon>
        <taxon>Aphelenchoididae</taxon>
        <taxon>Bursaphelenchus</taxon>
    </lineage>
</organism>
<comment type="caution">
    <text evidence="14">The sequence shown here is derived from an EMBL/GenBank/DDBJ whole genome shotgun (WGS) entry which is preliminary data.</text>
</comment>
<feature type="domain" description="EGF-like" evidence="13">
    <location>
        <begin position="1336"/>
        <end position="1379"/>
    </location>
</feature>
<evidence type="ECO:0000256" key="2">
    <source>
        <dbReference type="ARBA" id="ARBA00022536"/>
    </source>
</evidence>
<dbReference type="InterPro" id="IPR036055">
    <property type="entry name" value="LDL_receptor-like_sf"/>
</dbReference>
<gene>
    <name evidence="14" type="ORF">BOKJ2_LOCUS11349</name>
</gene>
<feature type="domain" description="EGF-like" evidence="13">
    <location>
        <begin position="661"/>
        <end position="695"/>
    </location>
</feature>
<evidence type="ECO:0000259" key="13">
    <source>
        <dbReference type="SMART" id="SM00181"/>
    </source>
</evidence>
<keyword evidence="4" id="KW-0677">Repeat</keyword>
<dbReference type="PROSITE" id="PS50068">
    <property type="entry name" value="LDLRA_2"/>
    <property type="match status" value="3"/>
</dbReference>
<dbReference type="EMBL" id="CAJFDH010000005">
    <property type="protein sequence ID" value="CAD5224979.1"/>
    <property type="molecule type" value="Genomic_DNA"/>
</dbReference>
<feature type="domain" description="EGF-like" evidence="13">
    <location>
        <begin position="315"/>
        <end position="354"/>
    </location>
</feature>
<dbReference type="GO" id="GO:0006897">
    <property type="term" value="P:endocytosis"/>
    <property type="evidence" value="ECO:0007669"/>
    <property type="project" value="UniProtKB-KW"/>
</dbReference>
<keyword evidence="5 11" id="KW-0472">Membrane</keyword>
<evidence type="ECO:0000313" key="15">
    <source>
        <dbReference type="Proteomes" id="UP000614601"/>
    </source>
</evidence>
<dbReference type="InterPro" id="IPR050778">
    <property type="entry name" value="Cueball_EGF_LRP_Nidogen"/>
</dbReference>
<dbReference type="GO" id="GO:0042813">
    <property type="term" value="F:Wnt receptor activity"/>
    <property type="evidence" value="ECO:0007669"/>
    <property type="project" value="TreeGrafter"/>
</dbReference>
<keyword evidence="11" id="KW-1133">Transmembrane helix</keyword>
<dbReference type="PRINTS" id="PR00261">
    <property type="entry name" value="LDLRECEPTOR"/>
</dbReference>
<protein>
    <recommendedName>
        <fullName evidence="13">EGF-like domain-containing protein</fullName>
    </recommendedName>
</protein>
<dbReference type="SMART" id="SM00181">
    <property type="entry name" value="EGF"/>
    <property type="match status" value="4"/>
</dbReference>
<dbReference type="InterPro" id="IPR011042">
    <property type="entry name" value="6-blade_b-propeller_TolB-like"/>
</dbReference>
<keyword evidence="8" id="KW-0325">Glycoprotein</keyword>
<name>A0A811LCK1_9BILA</name>
<dbReference type="InterPro" id="IPR000742">
    <property type="entry name" value="EGF"/>
</dbReference>
<dbReference type="Gene3D" id="2.120.10.30">
    <property type="entry name" value="TolB, C-terminal domain"/>
    <property type="match status" value="4"/>
</dbReference>
<feature type="domain" description="EGF-like" evidence="13">
    <location>
        <begin position="969"/>
        <end position="1006"/>
    </location>
</feature>
<reference evidence="14" key="1">
    <citation type="submission" date="2020-09" db="EMBL/GenBank/DDBJ databases">
        <authorList>
            <person name="Kikuchi T."/>
        </authorList>
    </citation>
    <scope>NUCLEOTIDE SEQUENCE</scope>
    <source>
        <strain evidence="14">SH1</strain>
    </source>
</reference>
<dbReference type="GO" id="GO:0005886">
    <property type="term" value="C:plasma membrane"/>
    <property type="evidence" value="ECO:0007669"/>
    <property type="project" value="TreeGrafter"/>
</dbReference>
<dbReference type="SMART" id="SM00192">
    <property type="entry name" value="LDLa"/>
    <property type="match status" value="3"/>
</dbReference>
<sequence>MPVDWGWLVQLVWLLLSVNALEVLVRKEHTLTKLTLDPLTRTVNGSAVLLSKLDQHGTIWLGVNSEKRLAVYVESLSRSSDNEIRILSLDSSKHLGVINRNTYENEQMITSLAVDWITNKLYVSLEGGTLRNAGTIEVCSLPPSQSDCFPIVSHDLDSLNSLVLDPLEGYMYWVNRVHKRVERAWMNGKHVDKHPFYSDVKEEDISLINSLTLDVVSKQLYFVRHRVYRETAEVIVCDVHNRDSCSILIDNVNAFYLGVAQNKVFWTPMLTKEGFRFCEKGFCTKRQFGIPGTQGLHSFKLIDQSIQPHRESQNPCESRNGGCSHHCLLIPGDPWRSCACAVGVRLLENQFTCDPKGIQNLLIVGSESGLFKISLDTEDFIPQKIMVNDVKSGATETQKIVSIDYNFNDDKIYWLDKENQEIKRTWLDGEGYEVLPIPPEKVSSVDQILVDSAGQNMICLDSFNSVIELINLSQLSSNSTFHVHVIVSKQLFQPKSLALSQNRLYFVNYWQNEERIESIWLDGTHRTVLHRTSTSSYISSITVDSGEQKIYFTDKERGTLMSIDIKSGSDLNSGTEMKSSTDISTEVNSGTDTVLSQDVKNPHQMSKLGPNVFTIELAGRSVTRLRLFDNKVKVSELGQSIYGQTSIMALNLHQSAKSDDRCGECQHICLVLPSSSVKCVCGDGYELNRDQRTCSKIKSFILLSSTDTNGLLRLSTKPSNSNPTLLKIQNAKHIKSVTYDKIRSHLYSITGNGNNYYLNVNDMNKSKSTVIFEFRDLKYMDNMVVDEATQNIYWVNKLLRRVEVFNPQNHIRLTLLWKDIEPCDIAIDFRRNVLIFTNSYNNTHRVMKLSLNNLRSPPTTITEMPGPITSLVLNQNTATIFFTIANELYSVSLTGLHLKKHFTSTSIIDKMTLHQSSLFFYNSTDSSITRYDMGRNTFAVVHSNIKNVNTITMVNVEDGAIGQSESLRKCELEADSKNCICIKVTSTYECRCGDQYEYDDIADECVEPSNFLLLSLKDRFLRFNIRQDTKHSLFDTNSVPFSVLPINNVGQPVAITFDLYSKHRYIYWIDGFDRNGADLKRSSDIARQQLPSYLNLHKDSNCSQLFDVVCDYIGRQLFVSCSHGNAARYVHLWKIKEDDELQYLGKVVDGSKKSTVTNLKPAPRKIAVFNRLKTLYYTDENPELDRPVIVKCNIDGRNCEAAVTDNLHSHHVRLQSDLSTYSMLYTSDDGIWSKDVYLDHKEHHHLRIPRHEHIQITSIAPLNENVVLFSASSTTTYDDKVFEIRRGNTTTSFNDLRPVKFFHILNEFDGNRVNLLTVGNLNTLNEPFEWEISSNPCSSQSCSHICTLQYNQRDNNRWRHDCLCPLGYGKVKENDHICEAHVVCQNWEFACQDNRQCIHMSKKCDGTPDCHDQSDESALQCDARRSSNISMNWVCNNKQNIIKKYQLCNGHVDCQDGSDETYCRCNNPSEYFDCTLWARSTTTNVYNDHCITRSLMCNGKRDCHEGEDEITEVCSFIAKDRQSTSILELIYHGKWSLLIVIAIIIIFVCILLCIACFAYQKEWHRGRYNHMTARQVLLPQSQQHTEAKLIIPSRNPDNSMVEVALRTFSHQTAEVPIYSDCYVRNSDYSHTLRPYMYPAHQPLRYRTLPNHVRAPPSFVAEPIYYGVQSGAGEDLATLIPASTITGASSAMLPPPQFGYDRRFYAPPPSAASMSTYGVVKPADMAILENEAALSTQKPYRSKRKPRKRPIKTSRKPSADQTPDPPPPYLSSEDE</sequence>
<feature type="transmembrane region" description="Helical" evidence="11">
    <location>
        <begin position="1535"/>
        <end position="1559"/>
    </location>
</feature>
<dbReference type="Proteomes" id="UP000783686">
    <property type="component" value="Unassembled WGS sequence"/>
</dbReference>
<evidence type="ECO:0000256" key="9">
    <source>
        <dbReference type="PROSITE-ProRule" id="PRU00124"/>
    </source>
</evidence>
<dbReference type="GO" id="GO:0017147">
    <property type="term" value="F:Wnt-protein binding"/>
    <property type="evidence" value="ECO:0007669"/>
    <property type="project" value="TreeGrafter"/>
</dbReference>
<comment type="subcellular location">
    <subcellularLocation>
        <location evidence="1">Membrane</location>
        <topology evidence="1">Single-pass membrane protein</topology>
    </subcellularLocation>
</comment>
<feature type="region of interest" description="Disordered" evidence="10">
    <location>
        <begin position="1730"/>
        <end position="1774"/>
    </location>
</feature>
<evidence type="ECO:0000256" key="10">
    <source>
        <dbReference type="SAM" id="MobiDB-lite"/>
    </source>
</evidence>
<dbReference type="PROSITE" id="PS01209">
    <property type="entry name" value="LDLRA_1"/>
    <property type="match status" value="2"/>
</dbReference>
<evidence type="ECO:0000256" key="5">
    <source>
        <dbReference type="ARBA" id="ARBA00023136"/>
    </source>
</evidence>
<evidence type="ECO:0000256" key="1">
    <source>
        <dbReference type="ARBA" id="ARBA00004167"/>
    </source>
</evidence>
<evidence type="ECO:0000256" key="7">
    <source>
        <dbReference type="ARBA" id="ARBA00023170"/>
    </source>
</evidence>
<evidence type="ECO:0000256" key="8">
    <source>
        <dbReference type="ARBA" id="ARBA00023180"/>
    </source>
</evidence>
<evidence type="ECO:0000256" key="12">
    <source>
        <dbReference type="SAM" id="SignalP"/>
    </source>
</evidence>
<accession>A0A811LCK1</accession>
<evidence type="ECO:0000313" key="14">
    <source>
        <dbReference type="EMBL" id="CAD5224979.1"/>
    </source>
</evidence>
<keyword evidence="3" id="KW-0254">Endocytosis</keyword>
<dbReference type="CDD" id="cd00112">
    <property type="entry name" value="LDLa"/>
    <property type="match status" value="3"/>
</dbReference>
<dbReference type="InterPro" id="IPR023415">
    <property type="entry name" value="LDLR_class-A_CS"/>
</dbReference>
<dbReference type="PANTHER" id="PTHR46513:SF41">
    <property type="entry name" value="LOW-DENSITY LIPOPROTEIN RECEPTOR-RELATED PROTEIN"/>
    <property type="match status" value="1"/>
</dbReference>
<evidence type="ECO:0000256" key="3">
    <source>
        <dbReference type="ARBA" id="ARBA00022583"/>
    </source>
</evidence>
<dbReference type="InterPro" id="IPR002172">
    <property type="entry name" value="LDrepeatLR_classA_rpt"/>
</dbReference>
<comment type="caution">
    <text evidence="9">Lacks conserved residue(s) required for the propagation of feature annotation.</text>
</comment>